<keyword evidence="3" id="KW-1185">Reference proteome</keyword>
<dbReference type="AlphaFoldDB" id="A0A1G6N769"/>
<feature type="compositionally biased region" description="Basic and acidic residues" evidence="1">
    <location>
        <begin position="85"/>
        <end position="97"/>
    </location>
</feature>
<dbReference type="EMBL" id="FMZA01000012">
    <property type="protein sequence ID" value="SDC63284.1"/>
    <property type="molecule type" value="Genomic_DNA"/>
</dbReference>
<accession>A0A1G6N769</accession>
<feature type="region of interest" description="Disordered" evidence="1">
    <location>
        <begin position="76"/>
        <end position="97"/>
    </location>
</feature>
<evidence type="ECO:0008006" key="4">
    <source>
        <dbReference type="Google" id="ProtNLM"/>
    </source>
</evidence>
<organism evidence="2 3">
    <name type="scientific">Melghirimyces thermohalophilus</name>
    <dbReference type="NCBI Taxonomy" id="1236220"/>
    <lineage>
        <taxon>Bacteria</taxon>
        <taxon>Bacillati</taxon>
        <taxon>Bacillota</taxon>
        <taxon>Bacilli</taxon>
        <taxon>Bacillales</taxon>
        <taxon>Thermoactinomycetaceae</taxon>
        <taxon>Melghirimyces</taxon>
    </lineage>
</organism>
<proteinExistence type="predicted"/>
<dbReference type="InterPro" id="IPR026838">
    <property type="entry name" value="YheC/D"/>
</dbReference>
<gene>
    <name evidence="2" type="ORF">SAMN04488112_11216</name>
</gene>
<evidence type="ECO:0000313" key="3">
    <source>
        <dbReference type="Proteomes" id="UP000199387"/>
    </source>
</evidence>
<sequence>MKEDLSLNDAQFERMIRALEEIAVRATRVISHHQPKWWEFGVDLGTEPKGRIWIYEVNYTPGGMVFKGTQAFQEHGCAKSPAARRRGEGEGQNHPPDARIRRLLVILFPTPLKRGKG</sequence>
<evidence type="ECO:0000256" key="1">
    <source>
        <dbReference type="SAM" id="MobiDB-lite"/>
    </source>
</evidence>
<dbReference type="Proteomes" id="UP000199387">
    <property type="component" value="Unassembled WGS sequence"/>
</dbReference>
<protein>
    <recommendedName>
        <fullName evidence="4">YheC/D like ATP-grasp</fullName>
    </recommendedName>
</protein>
<name>A0A1G6N769_9BACL</name>
<reference evidence="2 3" key="1">
    <citation type="submission" date="2016-10" db="EMBL/GenBank/DDBJ databases">
        <authorList>
            <person name="de Groot N.N."/>
        </authorList>
    </citation>
    <scope>NUCLEOTIDE SEQUENCE [LARGE SCALE GENOMIC DNA]</scope>
    <source>
        <strain evidence="2 3">DSM 45514</strain>
    </source>
</reference>
<dbReference type="RefSeq" id="WP_091570371.1">
    <property type="nucleotide sequence ID" value="NZ_FMZA01000012.1"/>
</dbReference>
<evidence type="ECO:0000313" key="2">
    <source>
        <dbReference type="EMBL" id="SDC63284.1"/>
    </source>
</evidence>
<dbReference type="OrthoDB" id="7869153at2"/>
<dbReference type="Pfam" id="PF14398">
    <property type="entry name" value="ATPgrasp_YheCD"/>
    <property type="match status" value="1"/>
</dbReference>